<comment type="similarity">
    <text evidence="5">Belongs to the bacterial solute-binding protein PotD/PotF family.</text>
</comment>
<dbReference type="GO" id="GO:0042597">
    <property type="term" value="C:periplasmic space"/>
    <property type="evidence" value="ECO:0007669"/>
    <property type="project" value="UniProtKB-SubCell"/>
</dbReference>
<evidence type="ECO:0000256" key="2">
    <source>
        <dbReference type="ARBA" id="ARBA00022448"/>
    </source>
</evidence>
<evidence type="ECO:0000256" key="5">
    <source>
        <dbReference type="PIRNR" id="PIRNR019574"/>
    </source>
</evidence>
<keyword evidence="4 5" id="KW-0574">Periplasm</keyword>
<evidence type="ECO:0000313" key="8">
    <source>
        <dbReference type="Proteomes" id="UP000292627"/>
    </source>
</evidence>
<dbReference type="Proteomes" id="UP000292627">
    <property type="component" value="Unassembled WGS sequence"/>
</dbReference>
<sequence length="377" mass="40735">MKLRMFGVTMAVASLAACGGGGGSGDAAPSGEAGAKSKNVNVYNWSDYIAPDTNANFEKATGISVTYDVFDGNEVLEAKLLAGSSGYDVVVPTLNFLGRQIQAGVFQPLDKARIPNLANLDPQMMQKIAKQDPGNQYAVPYMWGTTGIGYNVDKVKAIFGTTDVTNSWDLVFKPENIAKLKDCGVTFLDTPSELVPIALNYLGQDPNSTDPQVIDKAGALLRTIRPYIGQFHSSSYIDALANGDTCLVVGWSGDVIQARDRAAEAGNNVHIAYSIPKEGAPLWFDMLAIPKDARNVDNAYAYINYLLDPKVMAANSDFISYPNAVPKAKALMDKAITSDPTIYPPPEVEAKLFTFAIIPPDVDKQYTRLWTELKSGR</sequence>
<protein>
    <recommendedName>
        <fullName evidence="5">Putrescine-binding periplasmic protein</fullName>
    </recommendedName>
</protein>
<evidence type="ECO:0000313" key="7">
    <source>
        <dbReference type="EMBL" id="TAA21574.1"/>
    </source>
</evidence>
<dbReference type="CDD" id="cd13659">
    <property type="entry name" value="PBP2_PotF"/>
    <property type="match status" value="1"/>
</dbReference>
<organism evidence="7 8">
    <name type="scientific">Pseudoxanthomonas winnipegensis</name>
    <dbReference type="NCBI Taxonomy" id="2480810"/>
    <lineage>
        <taxon>Bacteria</taxon>
        <taxon>Pseudomonadati</taxon>
        <taxon>Pseudomonadota</taxon>
        <taxon>Gammaproteobacteria</taxon>
        <taxon>Lysobacterales</taxon>
        <taxon>Lysobacteraceae</taxon>
        <taxon>Pseudoxanthomonas</taxon>
    </lineage>
</organism>
<evidence type="ECO:0000256" key="3">
    <source>
        <dbReference type="ARBA" id="ARBA00022729"/>
    </source>
</evidence>
<dbReference type="Pfam" id="PF13416">
    <property type="entry name" value="SBP_bac_8"/>
    <property type="match status" value="1"/>
</dbReference>
<keyword evidence="3 6" id="KW-0732">Signal</keyword>
<dbReference type="PANTHER" id="PTHR30222:SF12">
    <property type="entry name" value="NORSPERMIDINE SENSOR"/>
    <property type="match status" value="1"/>
</dbReference>
<accession>A0A4Q8L668</accession>
<dbReference type="PROSITE" id="PS51257">
    <property type="entry name" value="PROKAR_LIPOPROTEIN"/>
    <property type="match status" value="1"/>
</dbReference>
<dbReference type="PRINTS" id="PR00909">
    <property type="entry name" value="SPERMDNBNDNG"/>
</dbReference>
<keyword evidence="2 5" id="KW-0813">Transport</keyword>
<dbReference type="AlphaFoldDB" id="A0A4Q8L668"/>
<dbReference type="PANTHER" id="PTHR30222">
    <property type="entry name" value="SPERMIDINE/PUTRESCINE-BINDING PERIPLASMIC PROTEIN"/>
    <property type="match status" value="1"/>
</dbReference>
<comment type="function">
    <text evidence="5">Required for the activity of the bacterial periplasmic transport system of putrescine.</text>
</comment>
<dbReference type="EMBL" id="SHMC01000008">
    <property type="protein sequence ID" value="TAA21574.1"/>
    <property type="molecule type" value="Genomic_DNA"/>
</dbReference>
<dbReference type="SUPFAM" id="SSF53850">
    <property type="entry name" value="Periplasmic binding protein-like II"/>
    <property type="match status" value="1"/>
</dbReference>
<dbReference type="PIRSF" id="PIRSF019574">
    <property type="entry name" value="Periplasmic_polyamine_BP"/>
    <property type="match status" value="1"/>
</dbReference>
<dbReference type="OrthoDB" id="9769319at2"/>
<evidence type="ECO:0000256" key="6">
    <source>
        <dbReference type="SAM" id="SignalP"/>
    </source>
</evidence>
<dbReference type="Gene3D" id="3.40.190.10">
    <property type="entry name" value="Periplasmic binding protein-like II"/>
    <property type="match status" value="2"/>
</dbReference>
<evidence type="ECO:0000256" key="1">
    <source>
        <dbReference type="ARBA" id="ARBA00004418"/>
    </source>
</evidence>
<dbReference type="InterPro" id="IPR006059">
    <property type="entry name" value="SBP"/>
</dbReference>
<name>A0A4Q8L668_9GAMM</name>
<dbReference type="GO" id="GO:0015846">
    <property type="term" value="P:polyamine transport"/>
    <property type="evidence" value="ECO:0007669"/>
    <property type="project" value="InterPro"/>
</dbReference>
<comment type="subcellular location">
    <subcellularLocation>
        <location evidence="1 5">Periplasm</location>
    </subcellularLocation>
</comment>
<proteinExistence type="inferred from homology"/>
<evidence type="ECO:0000256" key="4">
    <source>
        <dbReference type="ARBA" id="ARBA00022764"/>
    </source>
</evidence>
<dbReference type="GO" id="GO:0019808">
    <property type="term" value="F:polyamine binding"/>
    <property type="evidence" value="ECO:0007669"/>
    <property type="project" value="InterPro"/>
</dbReference>
<gene>
    <name evidence="7" type="ORF">EA660_16580</name>
</gene>
<feature type="chain" id="PRO_5020863357" description="Putrescine-binding periplasmic protein" evidence="6">
    <location>
        <begin position="17"/>
        <end position="377"/>
    </location>
</feature>
<dbReference type="RefSeq" id="WP_130552578.1">
    <property type="nucleotide sequence ID" value="NZ_SHMC01000008.1"/>
</dbReference>
<comment type="caution">
    <text evidence="7">The sequence shown here is derived from an EMBL/GenBank/DDBJ whole genome shotgun (WGS) entry which is preliminary data.</text>
</comment>
<reference evidence="7 8" key="1">
    <citation type="submission" date="2019-02" db="EMBL/GenBank/DDBJ databases">
        <title>WGS of Pseudoxanthomonas species novum from clinical isolates.</title>
        <authorList>
            <person name="Bernier A.-M."/>
            <person name="Bernard K."/>
            <person name="Vachon A."/>
        </authorList>
    </citation>
    <scope>NUCLEOTIDE SEQUENCE [LARGE SCALE GENOMIC DNA]</scope>
    <source>
        <strain evidence="7 8">NML171200</strain>
    </source>
</reference>
<dbReference type="InterPro" id="IPR001188">
    <property type="entry name" value="Sperm_putr-bd"/>
</dbReference>
<feature type="signal peptide" evidence="6">
    <location>
        <begin position="1"/>
        <end position="16"/>
    </location>
</feature>